<feature type="compositionally biased region" description="Pro residues" evidence="1">
    <location>
        <begin position="128"/>
        <end position="138"/>
    </location>
</feature>
<feature type="compositionally biased region" description="Gly residues" evidence="1">
    <location>
        <begin position="352"/>
        <end position="366"/>
    </location>
</feature>
<evidence type="ECO:0000313" key="2">
    <source>
        <dbReference type="EMBL" id="OSX73245.1"/>
    </source>
</evidence>
<feature type="compositionally biased region" description="Low complexity" evidence="1">
    <location>
        <begin position="187"/>
        <end position="208"/>
    </location>
</feature>
<keyword evidence="3" id="KW-1185">Reference proteome</keyword>
<feature type="region of interest" description="Disordered" evidence="1">
    <location>
        <begin position="58"/>
        <end position="83"/>
    </location>
</feature>
<evidence type="ECO:0000313" key="3">
    <source>
        <dbReference type="Proteomes" id="UP000218209"/>
    </source>
</evidence>
<evidence type="ECO:0000256" key="1">
    <source>
        <dbReference type="SAM" id="MobiDB-lite"/>
    </source>
</evidence>
<dbReference type="AlphaFoldDB" id="A0A1X6NXH5"/>
<protein>
    <submittedName>
        <fullName evidence="2">Uncharacterized protein</fullName>
    </submittedName>
</protein>
<dbReference type="Proteomes" id="UP000218209">
    <property type="component" value="Unassembled WGS sequence"/>
</dbReference>
<accession>A0A1X6NXH5</accession>
<feature type="compositionally biased region" description="Pro residues" evidence="1">
    <location>
        <begin position="261"/>
        <end position="284"/>
    </location>
</feature>
<feature type="region of interest" description="Disordered" evidence="1">
    <location>
        <begin position="15"/>
        <end position="42"/>
    </location>
</feature>
<feature type="region of interest" description="Disordered" evidence="1">
    <location>
        <begin position="106"/>
        <end position="141"/>
    </location>
</feature>
<feature type="region of interest" description="Disordered" evidence="1">
    <location>
        <begin position="352"/>
        <end position="373"/>
    </location>
</feature>
<reference evidence="2 3" key="1">
    <citation type="submission" date="2017-03" db="EMBL/GenBank/DDBJ databases">
        <title>WGS assembly of Porphyra umbilicalis.</title>
        <authorList>
            <person name="Brawley S.H."/>
            <person name="Blouin N.A."/>
            <person name="Ficko-Blean E."/>
            <person name="Wheeler G.L."/>
            <person name="Lohr M."/>
            <person name="Goodson H.V."/>
            <person name="Jenkins J.W."/>
            <person name="Blaby-Haas C.E."/>
            <person name="Helliwell K.E."/>
            <person name="Chan C."/>
            <person name="Marriage T."/>
            <person name="Bhattacharya D."/>
            <person name="Klein A.S."/>
            <person name="Badis Y."/>
            <person name="Brodie J."/>
            <person name="Cao Y."/>
            <person name="Collen J."/>
            <person name="Dittami S.M."/>
            <person name="Gachon C.M."/>
            <person name="Green B.R."/>
            <person name="Karpowicz S."/>
            <person name="Kim J.W."/>
            <person name="Kudahl U."/>
            <person name="Lin S."/>
            <person name="Michel G."/>
            <person name="Mittag M."/>
            <person name="Olson B.J."/>
            <person name="Pangilinan J."/>
            <person name="Peng Y."/>
            <person name="Qiu H."/>
            <person name="Shu S."/>
            <person name="Singer J.T."/>
            <person name="Smith A.G."/>
            <person name="Sprecher B.N."/>
            <person name="Wagner V."/>
            <person name="Wang W."/>
            <person name="Wang Z.-Y."/>
            <person name="Yan J."/>
            <person name="Yarish C."/>
            <person name="Zoeuner-Riek S."/>
            <person name="Zhuang Y."/>
            <person name="Zou Y."/>
            <person name="Lindquist E.A."/>
            <person name="Grimwood J."/>
            <person name="Barry K."/>
            <person name="Rokhsar D.S."/>
            <person name="Schmutz J."/>
            <person name="Stiller J.W."/>
            <person name="Grossman A.R."/>
            <person name="Prochnik S.E."/>
        </authorList>
    </citation>
    <scope>NUCLEOTIDE SEQUENCE [LARGE SCALE GENOMIC DNA]</scope>
    <source>
        <strain evidence="2">4086291</strain>
    </source>
</reference>
<name>A0A1X6NXH5_PORUM</name>
<sequence>MEDVKMGVEHFSWIQPTVGGGRGGTRMHRSGGAPASQSGAQPGCRTAATVAMIQEQPQSGRGACNHHQPSSAATRSAPYGNIGGKRGVQLEGCGLAATQHAHNPLLPVQSHRGCPPREPRTCATSPPSSSPPLHPPSPFHSFYTPLALRRSPASHLASCPPPTAARRRSTARPLTRRPRRGRGGGRAAPTAAAAAAGRPPQPAGARGTLWGGRVVHPHPRPRRRRVSTPGLDGVAAAAARGGRAPPAAAAAAGGDDRPPPHRPPPTPPPPPARLAAPSPPPPPRVCTWTSCRGRCSARARSCRCCARRARGTMSTLSPSTARTCTLATGWGGGGGGVDAAAATAAGGGVGGGGGGGGPPLGGGGGRPHPRGGSTACPPAAPTCFARRRSGRWTSGCSCASCR</sequence>
<feature type="region of interest" description="Disordered" evidence="1">
    <location>
        <begin position="153"/>
        <end position="284"/>
    </location>
</feature>
<dbReference type="EMBL" id="KV919009">
    <property type="protein sequence ID" value="OSX73245.1"/>
    <property type="molecule type" value="Genomic_DNA"/>
</dbReference>
<feature type="compositionally biased region" description="Basic residues" evidence="1">
    <location>
        <begin position="165"/>
        <end position="183"/>
    </location>
</feature>
<feature type="non-terminal residue" evidence="2">
    <location>
        <position position="402"/>
    </location>
</feature>
<feature type="compositionally biased region" description="Basic residues" evidence="1">
    <location>
        <begin position="215"/>
        <end position="226"/>
    </location>
</feature>
<feature type="compositionally biased region" description="Low complexity" evidence="1">
    <location>
        <begin position="229"/>
        <end position="253"/>
    </location>
</feature>
<gene>
    <name evidence="2" type="ORF">BU14_0365s0012</name>
</gene>
<proteinExistence type="predicted"/>
<organism evidence="2 3">
    <name type="scientific">Porphyra umbilicalis</name>
    <name type="common">Purple laver</name>
    <name type="synonym">Red alga</name>
    <dbReference type="NCBI Taxonomy" id="2786"/>
    <lineage>
        <taxon>Eukaryota</taxon>
        <taxon>Rhodophyta</taxon>
        <taxon>Bangiophyceae</taxon>
        <taxon>Bangiales</taxon>
        <taxon>Bangiaceae</taxon>
        <taxon>Porphyra</taxon>
    </lineage>
</organism>